<dbReference type="EMBL" id="KB311324">
    <property type="protein sequence ID" value="ELT89503.1"/>
    <property type="molecule type" value="Genomic_DNA"/>
</dbReference>
<dbReference type="GO" id="GO:0030036">
    <property type="term" value="P:actin cytoskeleton organization"/>
    <property type="evidence" value="ECO:0007669"/>
    <property type="project" value="InterPro"/>
</dbReference>
<dbReference type="PROSITE" id="PS51232">
    <property type="entry name" value="GBD_FH3"/>
    <property type="match status" value="1"/>
</dbReference>
<dbReference type="EnsemblMetazoa" id="CapteT33095">
    <property type="protein sequence ID" value="CapteP33095"/>
    <property type="gene ID" value="CapteG33095"/>
</dbReference>
<dbReference type="InterPro" id="IPR010472">
    <property type="entry name" value="FH3_dom"/>
</dbReference>
<dbReference type="InterPro" id="IPR010473">
    <property type="entry name" value="GTPase-bd"/>
</dbReference>
<evidence type="ECO:0000313" key="2">
    <source>
        <dbReference type="EMBL" id="ELT89503.1"/>
    </source>
</evidence>
<organism evidence="2">
    <name type="scientific">Capitella teleta</name>
    <name type="common">Polychaete worm</name>
    <dbReference type="NCBI Taxonomy" id="283909"/>
    <lineage>
        <taxon>Eukaryota</taxon>
        <taxon>Metazoa</taxon>
        <taxon>Spiralia</taxon>
        <taxon>Lophotrochozoa</taxon>
        <taxon>Annelida</taxon>
        <taxon>Polychaeta</taxon>
        <taxon>Sedentaria</taxon>
        <taxon>Scolecida</taxon>
        <taxon>Capitellidae</taxon>
        <taxon>Capitella</taxon>
    </lineage>
</organism>
<dbReference type="SMART" id="SM01140">
    <property type="entry name" value="Drf_GBD"/>
    <property type="match status" value="1"/>
</dbReference>
<dbReference type="STRING" id="283909.R7T7T8"/>
<feature type="domain" description="GBD/FH3" evidence="1">
    <location>
        <begin position="1"/>
        <end position="292"/>
    </location>
</feature>
<dbReference type="GO" id="GO:0031267">
    <property type="term" value="F:small GTPase binding"/>
    <property type="evidence" value="ECO:0007669"/>
    <property type="project" value="InterPro"/>
</dbReference>
<protein>
    <recommendedName>
        <fullName evidence="1">GBD/FH3 domain-containing protein</fullName>
    </recommendedName>
</protein>
<dbReference type="HOGENOM" id="CLU_999410_0_0_1"/>
<proteinExistence type="predicted"/>
<evidence type="ECO:0000313" key="3">
    <source>
        <dbReference type="EnsemblMetazoa" id="CapteP33095"/>
    </source>
</evidence>
<reference evidence="2 4" key="2">
    <citation type="journal article" date="2013" name="Nature">
        <title>Insights into bilaterian evolution from three spiralian genomes.</title>
        <authorList>
            <person name="Simakov O."/>
            <person name="Marletaz F."/>
            <person name="Cho S.J."/>
            <person name="Edsinger-Gonzales E."/>
            <person name="Havlak P."/>
            <person name="Hellsten U."/>
            <person name="Kuo D.H."/>
            <person name="Larsson T."/>
            <person name="Lv J."/>
            <person name="Arendt D."/>
            <person name="Savage R."/>
            <person name="Osoegawa K."/>
            <person name="de Jong P."/>
            <person name="Grimwood J."/>
            <person name="Chapman J.A."/>
            <person name="Shapiro H."/>
            <person name="Aerts A."/>
            <person name="Otillar R.P."/>
            <person name="Terry A.Y."/>
            <person name="Boore J.L."/>
            <person name="Grigoriev I.V."/>
            <person name="Lindberg D.R."/>
            <person name="Seaver E.C."/>
            <person name="Weisblat D.A."/>
            <person name="Putnam N.H."/>
            <person name="Rokhsar D.S."/>
        </authorList>
    </citation>
    <scope>NUCLEOTIDE SEQUENCE</scope>
    <source>
        <strain evidence="2 4">I ESC-2004</strain>
    </source>
</reference>
<name>R7T7T8_CAPTE</name>
<accession>R7T7T8</accession>
<feature type="non-terminal residue" evidence="2">
    <location>
        <position position="292"/>
    </location>
</feature>
<keyword evidence="4" id="KW-1185">Reference proteome</keyword>
<dbReference type="SUPFAM" id="SSF48371">
    <property type="entry name" value="ARM repeat"/>
    <property type="match status" value="1"/>
</dbReference>
<gene>
    <name evidence="2" type="ORF">CAPTEDRAFT_33095</name>
</gene>
<dbReference type="PANTHER" id="PTHR46345:SF8">
    <property type="entry name" value="FORMIN 3, ISOFORM B"/>
    <property type="match status" value="1"/>
</dbReference>
<dbReference type="GO" id="GO:0003779">
    <property type="term" value="F:actin binding"/>
    <property type="evidence" value="ECO:0007669"/>
    <property type="project" value="InterPro"/>
</dbReference>
<dbReference type="OrthoDB" id="26518at2759"/>
<evidence type="ECO:0000259" key="1">
    <source>
        <dbReference type="PROSITE" id="PS51232"/>
    </source>
</evidence>
<dbReference type="PANTHER" id="PTHR46345">
    <property type="entry name" value="INVERTED FORMIN-2"/>
    <property type="match status" value="1"/>
</dbReference>
<reference evidence="4" key="1">
    <citation type="submission" date="2012-12" db="EMBL/GenBank/DDBJ databases">
        <authorList>
            <person name="Hellsten U."/>
            <person name="Grimwood J."/>
            <person name="Chapman J.A."/>
            <person name="Shapiro H."/>
            <person name="Aerts A."/>
            <person name="Otillar R.P."/>
            <person name="Terry A.Y."/>
            <person name="Boore J.L."/>
            <person name="Simakov O."/>
            <person name="Marletaz F."/>
            <person name="Cho S.-J."/>
            <person name="Edsinger-Gonzales E."/>
            <person name="Havlak P."/>
            <person name="Kuo D.-H."/>
            <person name="Larsson T."/>
            <person name="Lv J."/>
            <person name="Arendt D."/>
            <person name="Savage R."/>
            <person name="Osoegawa K."/>
            <person name="de Jong P."/>
            <person name="Lindberg D.R."/>
            <person name="Seaver E.C."/>
            <person name="Weisblat D.A."/>
            <person name="Putnam N.H."/>
            <person name="Grigoriev I.V."/>
            <person name="Rokhsar D.S."/>
        </authorList>
    </citation>
    <scope>NUCLEOTIDE SEQUENCE</scope>
    <source>
        <strain evidence="4">I ESC-2004</strain>
    </source>
</reference>
<dbReference type="Proteomes" id="UP000014760">
    <property type="component" value="Unassembled WGS sequence"/>
</dbReference>
<dbReference type="OMA" id="LWMVQFL"/>
<sequence length="292" mass="33498">DFKLQARALRTPTLSTYSNLKRKISRSSEEWILEFLKGNGLGVLLETLGKLTEKQSPRFVDAFLQLECVACVREVMNSQSGLDYIIDNPDFTRKFTSAFDNNNATVKKQIFDLLSALCSYSKSGYGRALEALDHYKELKHTRYRFKFLVDELKDAETIEYQATLLAFINCIIVYADKLEDRVRIRNDFIGLKILEIINKLRKLDQTDPDLTTQLDVFDQYQNNDEEELGHQGLDLNSPLDVFYAVHKQVSDGPQEISFLSILRHLLQVDSADPLSDVIWDTTEKLVLCATLL</sequence>
<feature type="non-terminal residue" evidence="2">
    <location>
        <position position="1"/>
    </location>
</feature>
<dbReference type="AlphaFoldDB" id="R7T7T8"/>
<dbReference type="Pfam" id="PF06367">
    <property type="entry name" value="Drf_FH3"/>
    <property type="match status" value="1"/>
</dbReference>
<dbReference type="Pfam" id="PF06371">
    <property type="entry name" value="Drf_GBD"/>
    <property type="match status" value="1"/>
</dbReference>
<dbReference type="InterPro" id="IPR014768">
    <property type="entry name" value="GBD/FH3_dom"/>
</dbReference>
<dbReference type="Gene3D" id="1.25.10.10">
    <property type="entry name" value="Leucine-rich Repeat Variant"/>
    <property type="match status" value="1"/>
</dbReference>
<dbReference type="InterPro" id="IPR016024">
    <property type="entry name" value="ARM-type_fold"/>
</dbReference>
<evidence type="ECO:0000313" key="4">
    <source>
        <dbReference type="Proteomes" id="UP000014760"/>
    </source>
</evidence>
<dbReference type="InterPro" id="IPR011989">
    <property type="entry name" value="ARM-like"/>
</dbReference>
<dbReference type="EMBL" id="AMQN01003247">
    <property type="status" value="NOT_ANNOTATED_CDS"/>
    <property type="molecule type" value="Genomic_DNA"/>
</dbReference>
<reference evidence="3" key="3">
    <citation type="submission" date="2015-06" db="UniProtKB">
        <authorList>
            <consortium name="EnsemblMetazoa"/>
        </authorList>
    </citation>
    <scope>IDENTIFICATION</scope>
</reference>
<dbReference type="SMART" id="SM01139">
    <property type="entry name" value="Drf_FH3"/>
    <property type="match status" value="1"/>
</dbReference>